<dbReference type="OrthoDB" id="5207784at2759"/>
<gene>
    <name evidence="2" type="ORF">SAMD00023353_10500090</name>
</gene>
<protein>
    <submittedName>
        <fullName evidence="2">Uncharacterized protein</fullName>
    </submittedName>
</protein>
<sequence>MDDELEPPPYDGPERYDPSDMVQPAILVLAGRLVHAESSSSSSSSSSASAAAGSAAPLPLYELDHDVRFLSRAEHKVEFARHEPQVRMRMRMRERAGAAAPEPEPEATSHRRHLFNLECPHALTSTSPFAFFLTSVSRRTLGHVGLKKRRKGAVTAAAADFKVLRIGRRRTAAATAPGVAVVDEDDEGTLFEITRADGRHEWWDHDGRRVAIDDAADDGRRRIIVTTALPRQQVDGPRRDVVSAVVA</sequence>
<organism evidence="2">
    <name type="scientific">Rosellinia necatrix</name>
    <name type="common">White root-rot fungus</name>
    <dbReference type="NCBI Taxonomy" id="77044"/>
    <lineage>
        <taxon>Eukaryota</taxon>
        <taxon>Fungi</taxon>
        <taxon>Dikarya</taxon>
        <taxon>Ascomycota</taxon>
        <taxon>Pezizomycotina</taxon>
        <taxon>Sordariomycetes</taxon>
        <taxon>Xylariomycetidae</taxon>
        <taxon>Xylariales</taxon>
        <taxon>Xylariaceae</taxon>
        <taxon>Rosellinia</taxon>
    </lineage>
</organism>
<evidence type="ECO:0000313" key="2">
    <source>
        <dbReference type="EMBL" id="GAP92918.2"/>
    </source>
</evidence>
<accession>A0A1W2TW70</accession>
<reference evidence="2" key="1">
    <citation type="submission" date="2016-03" db="EMBL/GenBank/DDBJ databases">
        <title>Draft genome sequence of Rosellinia necatrix.</title>
        <authorList>
            <person name="Kanematsu S."/>
        </authorList>
    </citation>
    <scope>NUCLEOTIDE SEQUENCE [LARGE SCALE GENOMIC DNA]</scope>
    <source>
        <strain evidence="2">W97</strain>
    </source>
</reference>
<evidence type="ECO:0000256" key="1">
    <source>
        <dbReference type="SAM" id="MobiDB-lite"/>
    </source>
</evidence>
<dbReference type="AlphaFoldDB" id="A0A1W2TW70"/>
<feature type="region of interest" description="Disordered" evidence="1">
    <location>
        <begin position="1"/>
        <end position="22"/>
    </location>
</feature>
<proteinExistence type="predicted"/>
<evidence type="ECO:0000313" key="3">
    <source>
        <dbReference type="Proteomes" id="UP000054516"/>
    </source>
</evidence>
<dbReference type="OMA" id="FPYHAEA"/>
<keyword evidence="3" id="KW-1185">Reference proteome</keyword>
<dbReference type="Proteomes" id="UP000054516">
    <property type="component" value="Unassembled WGS sequence"/>
</dbReference>
<name>A0A1W2TW70_ROSNE</name>
<dbReference type="EMBL" id="DF977550">
    <property type="protein sequence ID" value="GAP92918.2"/>
    <property type="molecule type" value="Genomic_DNA"/>
</dbReference>